<evidence type="ECO:0000259" key="4">
    <source>
        <dbReference type="PROSITE" id="PS50995"/>
    </source>
</evidence>
<sequence>MASQAKELMMRLAELMEATMEQTEHPFPDLALTPREVKVMIHLGDRGETTMTELADAVGTPLSTVTRIADRLERKGMIARSRSDRDRRIVVVSTSDQGQALHNAVREQQLAVSAKILEILTSEERETLVALLTKAAAGLRSGNG</sequence>
<comment type="caution">
    <text evidence="5">The sequence shown here is derived from an EMBL/GenBank/DDBJ whole genome shotgun (WGS) entry which is preliminary data.</text>
</comment>
<keyword evidence="2" id="KW-0238">DNA-binding</keyword>
<dbReference type="SMART" id="SM00347">
    <property type="entry name" value="HTH_MARR"/>
    <property type="match status" value="1"/>
</dbReference>
<dbReference type="Proteomes" id="UP000636888">
    <property type="component" value="Unassembled WGS sequence"/>
</dbReference>
<dbReference type="EMBL" id="JAEMHM010000009">
    <property type="protein sequence ID" value="MBJ6725454.1"/>
    <property type="molecule type" value="Genomic_DNA"/>
</dbReference>
<dbReference type="PANTHER" id="PTHR42756">
    <property type="entry name" value="TRANSCRIPTIONAL REGULATOR, MARR"/>
    <property type="match status" value="1"/>
</dbReference>
<dbReference type="AlphaFoldDB" id="A0A8J7JG13"/>
<name>A0A8J7JG13_9BACT</name>
<keyword evidence="6" id="KW-1185">Reference proteome</keyword>
<dbReference type="Gene3D" id="1.10.10.10">
    <property type="entry name" value="Winged helix-like DNA-binding domain superfamily/Winged helix DNA-binding domain"/>
    <property type="match status" value="1"/>
</dbReference>
<dbReference type="GO" id="GO:0003700">
    <property type="term" value="F:DNA-binding transcription factor activity"/>
    <property type="evidence" value="ECO:0007669"/>
    <property type="project" value="InterPro"/>
</dbReference>
<proteinExistence type="predicted"/>
<dbReference type="PRINTS" id="PR00598">
    <property type="entry name" value="HTHMARR"/>
</dbReference>
<dbReference type="RefSeq" id="WP_199384345.1">
    <property type="nucleotide sequence ID" value="NZ_JAEMHM010000009.1"/>
</dbReference>
<keyword evidence="3" id="KW-0804">Transcription</keyword>
<feature type="domain" description="HTH marR-type" evidence="4">
    <location>
        <begin position="2"/>
        <end position="137"/>
    </location>
</feature>
<evidence type="ECO:0000256" key="3">
    <source>
        <dbReference type="ARBA" id="ARBA00023163"/>
    </source>
</evidence>
<protein>
    <submittedName>
        <fullName evidence="5">MarR family transcriptional regulator</fullName>
    </submittedName>
</protein>
<dbReference type="PANTHER" id="PTHR42756:SF1">
    <property type="entry name" value="TRANSCRIPTIONAL REPRESSOR OF EMRAB OPERON"/>
    <property type="match status" value="1"/>
</dbReference>
<dbReference type="SUPFAM" id="SSF46785">
    <property type="entry name" value="Winged helix' DNA-binding domain"/>
    <property type="match status" value="1"/>
</dbReference>
<dbReference type="PROSITE" id="PS50995">
    <property type="entry name" value="HTH_MARR_2"/>
    <property type="match status" value="1"/>
</dbReference>
<reference evidence="5" key="1">
    <citation type="submission" date="2020-12" db="EMBL/GenBank/DDBJ databases">
        <title>Geomonas sp. Red875, isolated from river sediment.</title>
        <authorList>
            <person name="Xu Z."/>
            <person name="Zhang Z."/>
            <person name="Masuda Y."/>
            <person name="Itoh H."/>
            <person name="Senoo K."/>
        </authorList>
    </citation>
    <scope>NUCLEOTIDE SEQUENCE</scope>
    <source>
        <strain evidence="5">Red875</strain>
    </source>
</reference>
<evidence type="ECO:0000313" key="6">
    <source>
        <dbReference type="Proteomes" id="UP000636888"/>
    </source>
</evidence>
<accession>A0A8J7JG13</accession>
<evidence type="ECO:0000256" key="2">
    <source>
        <dbReference type="ARBA" id="ARBA00023125"/>
    </source>
</evidence>
<organism evidence="5 6">
    <name type="scientific">Geomesophilobacter sediminis</name>
    <dbReference type="NCBI Taxonomy" id="2798584"/>
    <lineage>
        <taxon>Bacteria</taxon>
        <taxon>Pseudomonadati</taxon>
        <taxon>Thermodesulfobacteriota</taxon>
        <taxon>Desulfuromonadia</taxon>
        <taxon>Geobacterales</taxon>
        <taxon>Geobacteraceae</taxon>
        <taxon>Geomesophilobacter</taxon>
    </lineage>
</organism>
<dbReference type="InterPro" id="IPR036388">
    <property type="entry name" value="WH-like_DNA-bd_sf"/>
</dbReference>
<evidence type="ECO:0000313" key="5">
    <source>
        <dbReference type="EMBL" id="MBJ6725454.1"/>
    </source>
</evidence>
<gene>
    <name evidence="5" type="ORF">JFN93_12105</name>
</gene>
<evidence type="ECO:0000256" key="1">
    <source>
        <dbReference type="ARBA" id="ARBA00023015"/>
    </source>
</evidence>
<dbReference type="GO" id="GO:0003677">
    <property type="term" value="F:DNA binding"/>
    <property type="evidence" value="ECO:0007669"/>
    <property type="project" value="UniProtKB-KW"/>
</dbReference>
<dbReference type="InterPro" id="IPR000835">
    <property type="entry name" value="HTH_MarR-typ"/>
</dbReference>
<dbReference type="InterPro" id="IPR036390">
    <property type="entry name" value="WH_DNA-bd_sf"/>
</dbReference>
<dbReference type="Pfam" id="PF01047">
    <property type="entry name" value="MarR"/>
    <property type="match status" value="1"/>
</dbReference>
<keyword evidence="1" id="KW-0805">Transcription regulation</keyword>